<dbReference type="AlphaFoldDB" id="A0A2Z6PMA1"/>
<name>A0A2Z6PMA1_TRISU</name>
<gene>
    <name evidence="1" type="ORF">TSUD_186560</name>
</gene>
<keyword evidence="2" id="KW-1185">Reference proteome</keyword>
<protein>
    <submittedName>
        <fullName evidence="1">Uncharacterized protein</fullName>
    </submittedName>
</protein>
<evidence type="ECO:0000313" key="2">
    <source>
        <dbReference type="Proteomes" id="UP000242715"/>
    </source>
</evidence>
<sequence>MQRKCKLEKKDNFILKINTKMVPPNKVSYVSSDCHNTHYVLPTWIPPKFPPSEPPDRVVHCCHQETSTVPLARYEEVEPHR</sequence>
<accession>A0A2Z6PMA1</accession>
<evidence type="ECO:0000313" key="1">
    <source>
        <dbReference type="EMBL" id="GAU46587.1"/>
    </source>
</evidence>
<organism evidence="1 2">
    <name type="scientific">Trifolium subterraneum</name>
    <name type="common">Subterranean clover</name>
    <dbReference type="NCBI Taxonomy" id="3900"/>
    <lineage>
        <taxon>Eukaryota</taxon>
        <taxon>Viridiplantae</taxon>
        <taxon>Streptophyta</taxon>
        <taxon>Embryophyta</taxon>
        <taxon>Tracheophyta</taxon>
        <taxon>Spermatophyta</taxon>
        <taxon>Magnoliopsida</taxon>
        <taxon>eudicotyledons</taxon>
        <taxon>Gunneridae</taxon>
        <taxon>Pentapetalae</taxon>
        <taxon>rosids</taxon>
        <taxon>fabids</taxon>
        <taxon>Fabales</taxon>
        <taxon>Fabaceae</taxon>
        <taxon>Papilionoideae</taxon>
        <taxon>50 kb inversion clade</taxon>
        <taxon>NPAAA clade</taxon>
        <taxon>Hologalegina</taxon>
        <taxon>IRL clade</taxon>
        <taxon>Trifolieae</taxon>
        <taxon>Trifolium</taxon>
    </lineage>
</organism>
<proteinExistence type="predicted"/>
<dbReference type="EMBL" id="DF974229">
    <property type="protein sequence ID" value="GAU46587.1"/>
    <property type="molecule type" value="Genomic_DNA"/>
</dbReference>
<reference evidence="2" key="1">
    <citation type="journal article" date="2017" name="Front. Plant Sci.">
        <title>Climate Clever Clovers: New Paradigm to Reduce the Environmental Footprint of Ruminants by Breeding Low Methanogenic Forages Utilizing Haplotype Variation.</title>
        <authorList>
            <person name="Kaur P."/>
            <person name="Appels R."/>
            <person name="Bayer P.E."/>
            <person name="Keeble-Gagnere G."/>
            <person name="Wang J."/>
            <person name="Hirakawa H."/>
            <person name="Shirasawa K."/>
            <person name="Vercoe P."/>
            <person name="Stefanova K."/>
            <person name="Durmic Z."/>
            <person name="Nichols P."/>
            <person name="Revell C."/>
            <person name="Isobe S.N."/>
            <person name="Edwards D."/>
            <person name="Erskine W."/>
        </authorList>
    </citation>
    <scope>NUCLEOTIDE SEQUENCE [LARGE SCALE GENOMIC DNA]</scope>
    <source>
        <strain evidence="2">cv. Daliak</strain>
    </source>
</reference>
<dbReference type="Proteomes" id="UP000242715">
    <property type="component" value="Unassembled WGS sequence"/>
</dbReference>